<sequence length="168" mass="20021">MDFTFERNFFTQPDLAIIEKVRCTRYMFNKDAYNYGDQSLKRQFFEKLSQELNQRYTPGWTNITAATVNNQWQHIKRKFSTVHGKYVFNMNSLSPEQQDVFDELKFLAPYCTHKNQVQEDVNADEEEDENDESFSSWEYKTYAALTIAARKRRETTKQKVVHVVLLSM</sequence>
<dbReference type="InParanoid" id="A0A7M7Q0B1"/>
<dbReference type="Proteomes" id="UP000002358">
    <property type="component" value="Unassembled WGS sequence"/>
</dbReference>
<keyword evidence="3" id="KW-1185">Reference proteome</keyword>
<dbReference type="EnsemblMetazoa" id="XM_031923932">
    <property type="protein sequence ID" value="XP_031779792"/>
    <property type="gene ID" value="LOC116416242"/>
</dbReference>
<organism evidence="2 3">
    <name type="scientific">Nasonia vitripennis</name>
    <name type="common">Parasitic wasp</name>
    <dbReference type="NCBI Taxonomy" id="7425"/>
    <lineage>
        <taxon>Eukaryota</taxon>
        <taxon>Metazoa</taxon>
        <taxon>Ecdysozoa</taxon>
        <taxon>Arthropoda</taxon>
        <taxon>Hexapoda</taxon>
        <taxon>Insecta</taxon>
        <taxon>Pterygota</taxon>
        <taxon>Neoptera</taxon>
        <taxon>Endopterygota</taxon>
        <taxon>Hymenoptera</taxon>
        <taxon>Apocrita</taxon>
        <taxon>Proctotrupomorpha</taxon>
        <taxon>Chalcidoidea</taxon>
        <taxon>Pteromalidae</taxon>
        <taxon>Pteromalinae</taxon>
        <taxon>Nasonia</taxon>
    </lineage>
</organism>
<accession>A0A7M7Q0B1</accession>
<dbReference type="Pfam" id="PF10545">
    <property type="entry name" value="MADF_DNA_bdg"/>
    <property type="match status" value="1"/>
</dbReference>
<feature type="domain" description="MADF" evidence="1">
    <location>
        <begin position="18"/>
        <end position="107"/>
    </location>
</feature>
<evidence type="ECO:0000313" key="3">
    <source>
        <dbReference type="Proteomes" id="UP000002358"/>
    </source>
</evidence>
<dbReference type="InterPro" id="IPR006578">
    <property type="entry name" value="MADF-dom"/>
</dbReference>
<dbReference type="AlphaFoldDB" id="A0A7M7Q0B1"/>
<proteinExistence type="predicted"/>
<dbReference type="GeneID" id="116416242"/>
<protein>
    <recommendedName>
        <fullName evidence="1">MADF domain-containing protein</fullName>
    </recommendedName>
</protein>
<evidence type="ECO:0000259" key="1">
    <source>
        <dbReference type="Pfam" id="PF10545"/>
    </source>
</evidence>
<dbReference type="KEGG" id="nvi:116416242"/>
<dbReference type="RefSeq" id="XP_031779792.1">
    <property type="nucleotide sequence ID" value="XM_031923932.1"/>
</dbReference>
<reference evidence="2" key="1">
    <citation type="submission" date="2021-01" db="UniProtKB">
        <authorList>
            <consortium name="EnsemblMetazoa"/>
        </authorList>
    </citation>
    <scope>IDENTIFICATION</scope>
</reference>
<name>A0A7M7Q0B1_NASVI</name>
<evidence type="ECO:0000313" key="2">
    <source>
        <dbReference type="EnsemblMetazoa" id="XP_031779792"/>
    </source>
</evidence>